<dbReference type="PANTHER" id="PTHR43393">
    <property type="entry name" value="CYTOKININ RIBOSIDE 5'-MONOPHOSPHATE PHOSPHORIBOHYDROLASE"/>
    <property type="match status" value="1"/>
</dbReference>
<dbReference type="NCBIfam" id="TIGR00725">
    <property type="entry name" value="TIGR00725 family protein"/>
    <property type="match status" value="1"/>
</dbReference>
<organism evidence="1 2">
    <name type="scientific">Microbacterium keratanolyticum</name>
    <dbReference type="NCBI Taxonomy" id="67574"/>
    <lineage>
        <taxon>Bacteria</taxon>
        <taxon>Bacillati</taxon>
        <taxon>Actinomycetota</taxon>
        <taxon>Actinomycetes</taxon>
        <taxon>Micrococcales</taxon>
        <taxon>Microbacteriaceae</taxon>
        <taxon>Microbacterium</taxon>
    </lineage>
</organism>
<dbReference type="GO" id="GO:0005829">
    <property type="term" value="C:cytosol"/>
    <property type="evidence" value="ECO:0007669"/>
    <property type="project" value="TreeGrafter"/>
</dbReference>
<name>A0A9W6HU71_9MICO</name>
<dbReference type="AlphaFoldDB" id="A0A9W6HU71"/>
<dbReference type="RefSeq" id="WP_204939791.1">
    <property type="nucleotide sequence ID" value="NZ_BAAAUM010000002.1"/>
</dbReference>
<gene>
    <name evidence="1" type="ORF">GCM10017596_19390</name>
</gene>
<sequence>MRKTTIGVIGNAARPGVELPATLLGAAREVGAHIARSGAVLVTGGTGGVMEASAEGAKSVDGLTIGFLPQADFSHANDFTDIAFPTGMGTMRNILTARCCDALIMVGGGIGTLNELTIAYDVGTPVIVLRGTGGWADRIASSLVDGRWLDERRVSELEFADSPADAVRDALAAVHRPRRAGALQAHTGHAGA</sequence>
<protein>
    <recommendedName>
        <fullName evidence="3">TIGR00725 family protein</fullName>
    </recommendedName>
</protein>
<dbReference type="EMBL" id="BSET01000002">
    <property type="protein sequence ID" value="GLK02224.1"/>
    <property type="molecule type" value="Genomic_DNA"/>
</dbReference>
<dbReference type="Pfam" id="PF18306">
    <property type="entry name" value="LDcluster4"/>
    <property type="match status" value="1"/>
</dbReference>
<dbReference type="Proteomes" id="UP001142325">
    <property type="component" value="Unassembled WGS sequence"/>
</dbReference>
<dbReference type="SUPFAM" id="SSF102405">
    <property type="entry name" value="MCP/YpsA-like"/>
    <property type="match status" value="1"/>
</dbReference>
<dbReference type="InterPro" id="IPR052341">
    <property type="entry name" value="LOG_family_nucleotidases"/>
</dbReference>
<reference evidence="1" key="1">
    <citation type="journal article" date="2014" name="Int. J. Syst. Evol. Microbiol.">
        <title>Complete genome sequence of Corynebacterium casei LMG S-19264T (=DSM 44701T), isolated from a smear-ripened cheese.</title>
        <authorList>
            <consortium name="US DOE Joint Genome Institute (JGI-PGF)"/>
            <person name="Walter F."/>
            <person name="Albersmeier A."/>
            <person name="Kalinowski J."/>
            <person name="Ruckert C."/>
        </authorList>
    </citation>
    <scope>NUCLEOTIDE SEQUENCE</scope>
    <source>
        <strain evidence="1">VKM Ac-1958</strain>
    </source>
</reference>
<evidence type="ECO:0000313" key="2">
    <source>
        <dbReference type="Proteomes" id="UP001142325"/>
    </source>
</evidence>
<reference evidence="1" key="2">
    <citation type="submission" date="2023-01" db="EMBL/GenBank/DDBJ databases">
        <authorList>
            <person name="Sun Q."/>
            <person name="Evtushenko L."/>
        </authorList>
    </citation>
    <scope>NUCLEOTIDE SEQUENCE</scope>
    <source>
        <strain evidence="1">VKM Ac-1958</strain>
    </source>
</reference>
<evidence type="ECO:0008006" key="3">
    <source>
        <dbReference type="Google" id="ProtNLM"/>
    </source>
</evidence>
<comment type="caution">
    <text evidence="1">The sequence shown here is derived from an EMBL/GenBank/DDBJ whole genome shotgun (WGS) entry which is preliminary data.</text>
</comment>
<dbReference type="PANTHER" id="PTHR43393:SF3">
    <property type="entry name" value="LYSINE DECARBOXYLASE-LIKE PROTEIN"/>
    <property type="match status" value="1"/>
</dbReference>
<evidence type="ECO:0000313" key="1">
    <source>
        <dbReference type="EMBL" id="GLK02224.1"/>
    </source>
</evidence>
<accession>A0A9W6HU71</accession>
<proteinExistence type="predicted"/>
<dbReference type="Gene3D" id="3.40.50.450">
    <property type="match status" value="1"/>
</dbReference>
<dbReference type="InterPro" id="IPR005268">
    <property type="entry name" value="CHP00725"/>
</dbReference>
<keyword evidence="2" id="KW-1185">Reference proteome</keyword>
<dbReference type="InterPro" id="IPR041164">
    <property type="entry name" value="LDcluster4"/>
</dbReference>